<dbReference type="EMBL" id="ACOU01000007">
    <property type="protein sequence ID" value="EKX72157.1"/>
    <property type="molecule type" value="Genomic_DNA"/>
</dbReference>
<protein>
    <submittedName>
        <fullName evidence="2">Uncharacterized protein</fullName>
    </submittedName>
</protein>
<name>L1L9Q5_THEEQ</name>
<accession>L1L9Q5</accession>
<evidence type="ECO:0000313" key="2">
    <source>
        <dbReference type="EMBL" id="EKX72157.1"/>
    </source>
</evidence>
<dbReference type="VEuPathDB" id="PiroplasmaDB:BEWA_046210"/>
<proteinExistence type="predicted"/>
<gene>
    <name evidence="2" type="ORF">BEWA_046210</name>
</gene>
<feature type="region of interest" description="Disordered" evidence="1">
    <location>
        <begin position="316"/>
        <end position="347"/>
    </location>
</feature>
<dbReference type="AlphaFoldDB" id="L1L9Q5"/>
<organism evidence="2 3">
    <name type="scientific">Theileria equi strain WA</name>
    <dbReference type="NCBI Taxonomy" id="1537102"/>
    <lineage>
        <taxon>Eukaryota</taxon>
        <taxon>Sar</taxon>
        <taxon>Alveolata</taxon>
        <taxon>Apicomplexa</taxon>
        <taxon>Aconoidasida</taxon>
        <taxon>Piroplasmida</taxon>
        <taxon>Theileriidae</taxon>
        <taxon>Theileria</taxon>
    </lineage>
</organism>
<dbReference type="Proteomes" id="UP000031512">
    <property type="component" value="Unassembled WGS sequence"/>
</dbReference>
<reference evidence="2 3" key="1">
    <citation type="journal article" date="2012" name="BMC Genomics">
        <title>Comparative genomic analysis and phylogenetic position of Theileria equi.</title>
        <authorList>
            <person name="Kappmeyer L.S."/>
            <person name="Thiagarajan M."/>
            <person name="Herndon D.R."/>
            <person name="Ramsay J.D."/>
            <person name="Caler E."/>
            <person name="Djikeng A."/>
            <person name="Gillespie J.J."/>
            <person name="Lau A.O."/>
            <person name="Roalson E.H."/>
            <person name="Silva J.C."/>
            <person name="Silva M.G."/>
            <person name="Suarez C.E."/>
            <person name="Ueti M.W."/>
            <person name="Nene V.M."/>
            <person name="Mealey R.H."/>
            <person name="Knowles D.P."/>
            <person name="Brayton K.A."/>
        </authorList>
    </citation>
    <scope>NUCLEOTIDE SEQUENCE [LARGE SCALE GENOMIC DNA]</scope>
    <source>
        <strain evidence="2 3">WA</strain>
    </source>
</reference>
<sequence length="399" mass="43243">MSGRVLTLNVDGNCGKSNNICRCRDKPPGITARKETDQPKGFIRVTHQHKSGNKFTLNNKLQGGGKIGELIHNVTEVSVFYWNGAPDKAILLGITITNTPIYYAKNSDNDWIGQPPLSDDLLETKLDEQNCKHNNAVTINLSKGTFMSGDSKHSYCCSGNHSDGARGSNRVTVTSAQISCKLHENPSSIPFHKHEITYSGGVRLAAIKYNDGKHRKRINSSGLDFPIQGPLSVYAFHCSGNPALIYVDSSSDSSKNGWYKKYTGSSTVSGDEQWVEVFTISNIQPRELSNTIDHEKYNGIVGILKTLSGCTSYKECPKPEEKPKAVPPETTTPDNAALTEDGQKSPTSAKVIAAPAAAVLGPWAIFGASSGPIAGAGGLTGFGWWIYKRTKGDPWVRQI</sequence>
<dbReference type="KEGG" id="beq:BEWA_046210"/>
<evidence type="ECO:0000256" key="1">
    <source>
        <dbReference type="SAM" id="MobiDB-lite"/>
    </source>
</evidence>
<dbReference type="GeneID" id="15805017"/>
<evidence type="ECO:0000313" key="3">
    <source>
        <dbReference type="Proteomes" id="UP000031512"/>
    </source>
</evidence>
<comment type="caution">
    <text evidence="2">The sequence shown here is derived from an EMBL/GenBank/DDBJ whole genome shotgun (WGS) entry which is preliminary data.</text>
</comment>
<keyword evidence="3" id="KW-1185">Reference proteome</keyword>
<dbReference type="RefSeq" id="XP_004831609.1">
    <property type="nucleotide sequence ID" value="XM_004831552.1"/>
</dbReference>